<evidence type="ECO:0000313" key="2">
    <source>
        <dbReference type="Proteomes" id="UP000325286"/>
    </source>
</evidence>
<dbReference type="PROSITE" id="PS51257">
    <property type="entry name" value="PROKAR_LIPOPROTEIN"/>
    <property type="match status" value="1"/>
</dbReference>
<evidence type="ECO:0000313" key="1">
    <source>
        <dbReference type="EMBL" id="QEG40844.1"/>
    </source>
</evidence>
<name>A0A5B9QPF9_9BACT</name>
<sequence length="146" mass="15742">MRNLIALLAGLSLLVGCVQEETGKASHFEDEHEVAPHWPNDLADAAAKLRQRLDAGGQSADESQQIGEEVADLVSWVPEIAADTNLSEQDWIPLDRAAESLAANLRAAGNELTEANRQQTVALCVLIEQSLPKIPDQLPPRTKSAS</sequence>
<proteinExistence type="predicted"/>
<dbReference type="RefSeq" id="WP_238388586.1">
    <property type="nucleotide sequence ID" value="NZ_CP042914.1"/>
</dbReference>
<organism evidence="1 2">
    <name type="scientific">Roseimaritima ulvae</name>
    <dbReference type="NCBI Taxonomy" id="980254"/>
    <lineage>
        <taxon>Bacteria</taxon>
        <taxon>Pseudomonadati</taxon>
        <taxon>Planctomycetota</taxon>
        <taxon>Planctomycetia</taxon>
        <taxon>Pirellulales</taxon>
        <taxon>Pirellulaceae</taxon>
        <taxon>Roseimaritima</taxon>
    </lineage>
</organism>
<protein>
    <submittedName>
        <fullName evidence="1">Uncharacterized protein</fullName>
    </submittedName>
</protein>
<dbReference type="EMBL" id="CP042914">
    <property type="protein sequence ID" value="QEG40844.1"/>
    <property type="molecule type" value="Genomic_DNA"/>
</dbReference>
<accession>A0A5B9QPF9</accession>
<reference evidence="1 2" key="1">
    <citation type="submission" date="2019-08" db="EMBL/GenBank/DDBJ databases">
        <title>Deep-cultivation of Planctomycetes and their phenomic and genomic characterization uncovers novel biology.</title>
        <authorList>
            <person name="Wiegand S."/>
            <person name="Jogler M."/>
            <person name="Boedeker C."/>
            <person name="Pinto D."/>
            <person name="Vollmers J."/>
            <person name="Rivas-Marin E."/>
            <person name="Kohn T."/>
            <person name="Peeters S.H."/>
            <person name="Heuer A."/>
            <person name="Rast P."/>
            <person name="Oberbeckmann S."/>
            <person name="Bunk B."/>
            <person name="Jeske O."/>
            <person name="Meyerdierks A."/>
            <person name="Storesund J.E."/>
            <person name="Kallscheuer N."/>
            <person name="Luecker S."/>
            <person name="Lage O.M."/>
            <person name="Pohl T."/>
            <person name="Merkel B.J."/>
            <person name="Hornburger P."/>
            <person name="Mueller R.-W."/>
            <person name="Bruemmer F."/>
            <person name="Labrenz M."/>
            <person name="Spormann A.M."/>
            <person name="Op den Camp H."/>
            <person name="Overmann J."/>
            <person name="Amann R."/>
            <person name="Jetten M.S.M."/>
            <person name="Mascher T."/>
            <person name="Medema M.H."/>
            <person name="Devos D.P."/>
            <person name="Kaster A.-K."/>
            <person name="Ovreas L."/>
            <person name="Rohde M."/>
            <person name="Galperin M.Y."/>
            <person name="Jogler C."/>
        </authorList>
    </citation>
    <scope>NUCLEOTIDE SEQUENCE [LARGE SCALE GENOMIC DNA]</scope>
    <source>
        <strain evidence="1 2">UC8</strain>
    </source>
</reference>
<keyword evidence="2" id="KW-1185">Reference proteome</keyword>
<dbReference type="KEGG" id="rul:UC8_28620"/>
<dbReference type="Proteomes" id="UP000325286">
    <property type="component" value="Chromosome"/>
</dbReference>
<gene>
    <name evidence="1" type="ORF">UC8_28620</name>
</gene>
<dbReference type="AlphaFoldDB" id="A0A5B9QPF9"/>